<dbReference type="InterPro" id="IPR005824">
    <property type="entry name" value="KOW"/>
</dbReference>
<dbReference type="RefSeq" id="WP_186976275.1">
    <property type="nucleotide sequence ID" value="NZ_JACOOH010000005.1"/>
</dbReference>
<name>A0ABR7D1N5_9BACT</name>
<reference evidence="3 4" key="1">
    <citation type="submission" date="2020-08" db="EMBL/GenBank/DDBJ databases">
        <title>Genome public.</title>
        <authorList>
            <person name="Liu C."/>
            <person name="Sun Q."/>
        </authorList>
    </citation>
    <scope>NUCLEOTIDE SEQUENCE [LARGE SCALE GENOMIC DNA]</scope>
    <source>
        <strain evidence="3 4">NSJ-56</strain>
    </source>
</reference>
<dbReference type="InterPro" id="IPR036735">
    <property type="entry name" value="NGN_dom_sf"/>
</dbReference>
<dbReference type="Pfam" id="PF02357">
    <property type="entry name" value="NusG"/>
    <property type="match status" value="1"/>
</dbReference>
<proteinExistence type="predicted"/>
<evidence type="ECO:0000259" key="2">
    <source>
        <dbReference type="SMART" id="SM00739"/>
    </source>
</evidence>
<dbReference type="NCBIfam" id="NF033644">
    <property type="entry name" value="antiterm_UpxY"/>
    <property type="match status" value="1"/>
</dbReference>
<sequence length="174" mass="19961">MSSVERKLYWFAAYTKINQEMTIKKRLDGMGVENYLAMRDEVRETPSGKKHVRVLLIPHLIFIKTDKVTAYSLVNEQGINVVYLKDLATRHLLVVPDKQMRDFMFSLDFSDSTVEVINKELKRGDRVRVIKGPLIGLEGELIRIKGHKRVIVKLEGVVSIATSYIPGSFLEKIK</sequence>
<evidence type="ECO:0000256" key="1">
    <source>
        <dbReference type="ARBA" id="ARBA00023163"/>
    </source>
</evidence>
<keyword evidence="1" id="KW-0804">Transcription</keyword>
<comment type="caution">
    <text evidence="3">The sequence shown here is derived from an EMBL/GenBank/DDBJ whole genome shotgun (WGS) entry which is preliminary data.</text>
</comment>
<dbReference type="SMART" id="SM00739">
    <property type="entry name" value="KOW"/>
    <property type="match status" value="1"/>
</dbReference>
<protein>
    <submittedName>
        <fullName evidence="3">UpxY family transcription antiterminator</fullName>
    </submittedName>
</protein>
<keyword evidence="4" id="KW-1185">Reference proteome</keyword>
<dbReference type="SUPFAM" id="SSF82679">
    <property type="entry name" value="N-utilization substance G protein NusG, N-terminal domain"/>
    <property type="match status" value="1"/>
</dbReference>
<dbReference type="InterPro" id="IPR008991">
    <property type="entry name" value="Translation_prot_SH3-like_sf"/>
</dbReference>
<dbReference type="EMBL" id="JACOOH010000005">
    <property type="protein sequence ID" value="MBC5621836.1"/>
    <property type="molecule type" value="Genomic_DNA"/>
</dbReference>
<dbReference type="Proteomes" id="UP000646484">
    <property type="component" value="Unassembled WGS sequence"/>
</dbReference>
<dbReference type="Gene3D" id="3.30.70.940">
    <property type="entry name" value="NusG, N-terminal domain"/>
    <property type="match status" value="1"/>
</dbReference>
<evidence type="ECO:0000313" key="3">
    <source>
        <dbReference type="EMBL" id="MBC5621836.1"/>
    </source>
</evidence>
<gene>
    <name evidence="3" type="ORF">H8S64_12080</name>
</gene>
<dbReference type="CDD" id="cd09895">
    <property type="entry name" value="NGN_SP_UpxY"/>
    <property type="match status" value="1"/>
</dbReference>
<feature type="domain" description="KOW" evidence="2">
    <location>
        <begin position="120"/>
        <end position="147"/>
    </location>
</feature>
<dbReference type="InterPro" id="IPR006645">
    <property type="entry name" value="NGN-like_dom"/>
</dbReference>
<dbReference type="SUPFAM" id="SSF50104">
    <property type="entry name" value="Translation proteins SH3-like domain"/>
    <property type="match status" value="1"/>
</dbReference>
<organism evidence="3 4">
    <name type="scientific">Butyricimonas hominis</name>
    <dbReference type="NCBI Taxonomy" id="2763032"/>
    <lineage>
        <taxon>Bacteria</taxon>
        <taxon>Pseudomonadati</taxon>
        <taxon>Bacteroidota</taxon>
        <taxon>Bacteroidia</taxon>
        <taxon>Bacteroidales</taxon>
        <taxon>Odoribacteraceae</taxon>
        <taxon>Butyricimonas</taxon>
    </lineage>
</organism>
<accession>A0ABR7D1N5</accession>
<evidence type="ECO:0000313" key="4">
    <source>
        <dbReference type="Proteomes" id="UP000646484"/>
    </source>
</evidence>